<evidence type="ECO:0000256" key="2">
    <source>
        <dbReference type="ARBA" id="ARBA00022617"/>
    </source>
</evidence>
<accession>D3QA73</accession>
<dbReference type="OrthoDB" id="3664945at2"/>
<dbReference type="KEGG" id="sna:Snas_1075"/>
<proteinExistence type="inferred from homology"/>
<dbReference type="PRINTS" id="PR00385">
    <property type="entry name" value="P450"/>
</dbReference>
<keyword evidence="4 7" id="KW-0560">Oxidoreductase</keyword>
<gene>
    <name evidence="8" type="ordered locus">Snas_1075</name>
</gene>
<dbReference type="GO" id="GO:0016705">
    <property type="term" value="F:oxidoreductase activity, acting on paired donors, with incorporation or reduction of molecular oxygen"/>
    <property type="evidence" value="ECO:0007669"/>
    <property type="project" value="InterPro"/>
</dbReference>
<keyword evidence="2 7" id="KW-0349">Heme</keyword>
<dbReference type="InterPro" id="IPR002397">
    <property type="entry name" value="Cyt_P450_B"/>
</dbReference>
<evidence type="ECO:0000256" key="3">
    <source>
        <dbReference type="ARBA" id="ARBA00022723"/>
    </source>
</evidence>
<dbReference type="FunFam" id="1.10.630.10:FF:000018">
    <property type="entry name" value="Cytochrome P450 monooxygenase"/>
    <property type="match status" value="1"/>
</dbReference>
<dbReference type="EMBL" id="CP001778">
    <property type="protein sequence ID" value="ADD40785.1"/>
    <property type="molecule type" value="Genomic_DNA"/>
</dbReference>
<dbReference type="RefSeq" id="WP_013016356.1">
    <property type="nucleotide sequence ID" value="NC_013947.1"/>
</dbReference>
<dbReference type="InterPro" id="IPR036396">
    <property type="entry name" value="Cyt_P450_sf"/>
</dbReference>
<evidence type="ECO:0000313" key="9">
    <source>
        <dbReference type="Proteomes" id="UP000000844"/>
    </source>
</evidence>
<keyword evidence="9" id="KW-1185">Reference proteome</keyword>
<evidence type="ECO:0000256" key="4">
    <source>
        <dbReference type="ARBA" id="ARBA00023002"/>
    </source>
</evidence>
<reference evidence="8 9" key="1">
    <citation type="journal article" date="2009" name="Stand. Genomic Sci.">
        <title>Complete genome sequence of Stackebrandtia nassauensis type strain (LLR-40K-21).</title>
        <authorList>
            <person name="Munk C."/>
            <person name="Lapidus A."/>
            <person name="Copeland A."/>
            <person name="Jando M."/>
            <person name="Mayilraj S."/>
            <person name="Glavina Del Rio T."/>
            <person name="Nolan M."/>
            <person name="Chen F."/>
            <person name="Lucas S."/>
            <person name="Tice H."/>
            <person name="Cheng J.F."/>
            <person name="Han C."/>
            <person name="Detter J.C."/>
            <person name="Bruce D."/>
            <person name="Goodwin L."/>
            <person name="Chain P."/>
            <person name="Pitluck S."/>
            <person name="Goker M."/>
            <person name="Ovchinikova G."/>
            <person name="Pati A."/>
            <person name="Ivanova N."/>
            <person name="Mavromatis K."/>
            <person name="Chen A."/>
            <person name="Palaniappan K."/>
            <person name="Land M."/>
            <person name="Hauser L."/>
            <person name="Chang Y.J."/>
            <person name="Jeffries C.D."/>
            <person name="Bristow J."/>
            <person name="Eisen J.A."/>
            <person name="Markowitz V."/>
            <person name="Hugenholtz P."/>
            <person name="Kyrpides N.C."/>
            <person name="Klenk H.P."/>
        </authorList>
    </citation>
    <scope>NUCLEOTIDE SEQUENCE [LARGE SCALE GENOMIC DNA]</scope>
    <source>
        <strain evidence="9">DSM 44728 / CIP 108903 / NRRL B-16338 / NBRC 102104 / LLR-40K-21</strain>
    </source>
</reference>
<evidence type="ECO:0000256" key="5">
    <source>
        <dbReference type="ARBA" id="ARBA00023004"/>
    </source>
</evidence>
<dbReference type="Pfam" id="PF00067">
    <property type="entry name" value="p450"/>
    <property type="match status" value="1"/>
</dbReference>
<dbReference type="Gene3D" id="1.10.630.10">
    <property type="entry name" value="Cytochrome P450"/>
    <property type="match status" value="1"/>
</dbReference>
<protein>
    <submittedName>
        <fullName evidence="8">Cytochrome P450</fullName>
    </submittedName>
</protein>
<dbReference type="PANTHER" id="PTHR46696:SF1">
    <property type="entry name" value="CYTOCHROME P450 YJIB-RELATED"/>
    <property type="match status" value="1"/>
</dbReference>
<keyword evidence="3 7" id="KW-0479">Metal-binding</keyword>
<dbReference type="GO" id="GO:0020037">
    <property type="term" value="F:heme binding"/>
    <property type="evidence" value="ECO:0007669"/>
    <property type="project" value="InterPro"/>
</dbReference>
<dbReference type="PRINTS" id="PR00359">
    <property type="entry name" value="BP450"/>
</dbReference>
<dbReference type="HOGENOM" id="CLU_033716_1_1_11"/>
<evidence type="ECO:0000256" key="1">
    <source>
        <dbReference type="ARBA" id="ARBA00010617"/>
    </source>
</evidence>
<dbReference type="GO" id="GO:0005506">
    <property type="term" value="F:iron ion binding"/>
    <property type="evidence" value="ECO:0007669"/>
    <property type="project" value="InterPro"/>
</dbReference>
<dbReference type="eggNOG" id="COG2124">
    <property type="taxonomic scope" value="Bacteria"/>
</dbReference>
<evidence type="ECO:0000256" key="7">
    <source>
        <dbReference type="RuleBase" id="RU000461"/>
    </source>
</evidence>
<comment type="similarity">
    <text evidence="1 7">Belongs to the cytochrome P450 family.</text>
</comment>
<organism evidence="8 9">
    <name type="scientific">Stackebrandtia nassauensis (strain DSM 44728 / CIP 108903 / NRRL B-16338 / NBRC 102104 / LLR-40K-21)</name>
    <dbReference type="NCBI Taxonomy" id="446470"/>
    <lineage>
        <taxon>Bacteria</taxon>
        <taxon>Bacillati</taxon>
        <taxon>Actinomycetota</taxon>
        <taxon>Actinomycetes</taxon>
        <taxon>Glycomycetales</taxon>
        <taxon>Glycomycetaceae</taxon>
        <taxon>Stackebrandtia</taxon>
    </lineage>
</organism>
<dbReference type="PANTHER" id="PTHR46696">
    <property type="entry name" value="P450, PUTATIVE (EUROFUNG)-RELATED"/>
    <property type="match status" value="1"/>
</dbReference>
<evidence type="ECO:0000256" key="6">
    <source>
        <dbReference type="ARBA" id="ARBA00023033"/>
    </source>
</evidence>
<dbReference type="STRING" id="446470.Snas_1075"/>
<keyword evidence="5 7" id="KW-0408">Iron</keyword>
<dbReference type="CDD" id="cd11030">
    <property type="entry name" value="CYP105-like"/>
    <property type="match status" value="1"/>
</dbReference>
<dbReference type="InterPro" id="IPR017972">
    <property type="entry name" value="Cyt_P450_CS"/>
</dbReference>
<keyword evidence="6 7" id="KW-0503">Monooxygenase</keyword>
<dbReference type="PROSITE" id="PS00086">
    <property type="entry name" value="CYTOCHROME_P450"/>
    <property type="match status" value="1"/>
</dbReference>
<sequence>MSDSPILDKDLFIERDPGRPFAPGTGITRLAAAGPVTRVTYADGADGWLVTGHAATRAVLADPRFSARADLVNISASAGPDYEPQPTPPGMFIQSDPPEHTRYRHLLTGEFTVRRMRLLNALIERVTAEHLDAMAADGPGADLVTAFAYPIPALVISELLGVRPEEQQQFQHRITAMMSETDPERLQAGYLATAAYMGELVAAKRSHPTDDVFSGLAASDELSDEELGNIGFLLLGAGFETTANMLSLGTLCLLRHPEQLADWRADPGMTDNAVEELLRYLSIAPGTIRAALEDVELEGQLIRQGESVTVSITTGNRDAARFDDPDTLDLRRKTGGHLAFGHGVHQCLGQQLARVEMRVAFPALLHRFPSLRLAVDPDDVPVKTDGSIVGLRSLPVTWDD</sequence>
<dbReference type="GO" id="GO:0004497">
    <property type="term" value="F:monooxygenase activity"/>
    <property type="evidence" value="ECO:0007669"/>
    <property type="project" value="UniProtKB-KW"/>
</dbReference>
<name>D3QA73_STANL</name>
<dbReference type="InterPro" id="IPR001128">
    <property type="entry name" value="Cyt_P450"/>
</dbReference>
<dbReference type="SUPFAM" id="SSF48264">
    <property type="entry name" value="Cytochrome P450"/>
    <property type="match status" value="1"/>
</dbReference>
<dbReference type="AlphaFoldDB" id="D3QA73"/>
<evidence type="ECO:0000313" key="8">
    <source>
        <dbReference type="EMBL" id="ADD40785.1"/>
    </source>
</evidence>
<dbReference type="Proteomes" id="UP000000844">
    <property type="component" value="Chromosome"/>
</dbReference>